<keyword evidence="8" id="KW-0539">Nucleus</keyword>
<dbReference type="InterPro" id="IPR002035">
    <property type="entry name" value="VWF_A"/>
</dbReference>
<gene>
    <name evidence="12" type="ORF">FVE85_5299</name>
</gene>
<dbReference type="EMBL" id="VRMN01000001">
    <property type="protein sequence ID" value="KAA8497714.1"/>
    <property type="molecule type" value="Genomic_DNA"/>
</dbReference>
<evidence type="ECO:0000259" key="11">
    <source>
        <dbReference type="PROSITE" id="PS50234"/>
    </source>
</evidence>
<feature type="region of interest" description="Disordered" evidence="10">
    <location>
        <begin position="2699"/>
        <end position="2725"/>
    </location>
</feature>
<dbReference type="Pfam" id="PF17867">
    <property type="entry name" value="AAA_lid_7"/>
    <property type="match status" value="2"/>
</dbReference>
<feature type="compositionally biased region" description="Basic and acidic residues" evidence="10">
    <location>
        <begin position="5576"/>
        <end position="5587"/>
    </location>
</feature>
<dbReference type="Gene3D" id="3.40.50.410">
    <property type="entry name" value="von Willebrand factor, type A domain"/>
    <property type="match status" value="1"/>
</dbReference>
<dbReference type="InterPro" id="IPR027417">
    <property type="entry name" value="P-loop_NTPase"/>
</dbReference>
<dbReference type="OrthoDB" id="5186at2759"/>
<dbReference type="Pfam" id="PF17865">
    <property type="entry name" value="AAA_lid_5"/>
    <property type="match status" value="1"/>
</dbReference>
<dbReference type="InterPro" id="IPR041190">
    <property type="entry name" value="Midasin_AAA_lid_5"/>
</dbReference>
<keyword evidence="5" id="KW-0547">Nucleotide-binding</keyword>
<sequence>MDDAEPAVVSALREIWRAASVQDVTGVSWARARAEGAHSRAQMVAWLAQHVTQELAQGIVQQPDAPVEENQNTHAVLLVRRLYEVLCHLREMEILALCAHIQQFARVALVRSSVASSHAVAPLDASSFPLWRHVWAILARAGAVLSGLPAFGAMVLDLLSVLHRNNTDLDILRCIGFRECALLAFSCGARLRHRLPCDLLLLSASTFQSHALHDHAANSEKAYSRIALGYIWGNGAIMPGCLDSDLELESVHGDLDPWTEFSEAEKCRGTVLGPHPDSAESSSTIDIQRVDSDHAFHEEREIREAYRLGGTLVVSHVSIPLPLHALVLPMHEALPGVRNDSGSLSGRRSDANKAAATSGRPADTFILTGDFERALQGLVQAASVGRPTLLYGPAGSGKTALLRHLDTARQRHGFAPMMKLHVDGMWYNEDEMKALLGAVVPVGAGNFEWRAGPIGQAIMDGRGLVLEGVSGESALASLSAGTLLFQLTELRPGGMIMTSGNGEWITAAQGFFLVVTQTISSSTGADVLVHSRQGKNHTSAHAHALAYMHMHPMGGRVSAFSWLPVPLAGLSDEQTRTVLLARFPALEPALDRILVSVHNVRAALCGAAVRLERTGLDSSVRVPGMRELVALCGRIDALRLQQRLEPELAACESVDVLSCWPLSPELSTRLVSAVCDAWSLPPVFARQINSTYKPSILCVCSAGGSGPSLYPGTESDPLHAVDSSSDPKPRWDMHVGRAVCALGGAAREAAATAAAELDDAQAASLGEWLMLHGTTKAGPAGTGFSCTSASLRLLERLMCCVQHKEPALLVGESGCGKTTSVQAMARLCGAELVVLNMSQKTDVAELVGGFRPVEPERDVHELVVLAEPLLAASLSVHKNARFFDALRKAVRKKQYVRAVRLLQGALEQPQLQSQLRESQDPIVRRRFASIQSDLQALAYHFGPQLQWQLQMEEHEKGTGSTEDATDEKDSARVVKRRRTSESEYHQSSSERRIVFKYARGVLVDAMLSGAWVLLDEINLASMEMLESLIGLLDEGSVLLPEGAATDEYGNITAVQGRHSQRAGLAEKRCAVQAHPDFRIFAAMNPPLDVGKKSLPVALRSRFTEFYVHDALAMHDLVLFVHDKYFGKGHTESGSPVERQQRKTLCEHVARFFTEAREHALTKLFSADGRAPLFNLRSLSRALEFARALITQAPTIAIGLHAADRILLHEGVLLSFASPLPPTSREWVVGCSTKWILLGGDGQKGQAILRLSSRPLAGWLQPKADSRHACIQVEGFWLDCYTLPESLDARSMSTDLNTSRKEPFVVTPSVSRVLGDVARALCAGTDRLPILLQGPTSAGKTSLVRHLATLTGHRLVRINNHEHTDMSEYIGGYAASASGSLVFREGALLRAARRGDWVVLDELNLAPSEILEALNRLLDDNRELLVPETGEMVKAHPRFALFATQNPPGLYGGRKPLSRAFRARFIELEVFELPHSELELVLQQRANLPRSFCAAMVAVMQQLQRRRQTSQLFQGKDGFITPRDLFRWANRRPASKLELAMHGFFLLAERARSESERALVREVLVSTMRVDSADLSDSELYRLHEPQEPDLHAQVRPYLDRLRALCNSMGIALTLPMRRTLVLLLYATLNAEPVLLVGETGTGKTTACKLIATLLAQTRSEADARQHDALIELNCHKHTEAADFLGCYRPNNAAGSRSESKSLFEWHDGALLRAMKSGAHLLLDEINMADEAVVERMNSVLEPGRSIMVTEMGSAVDTDDVLVAHEAFRIYATMNPGGDFGKKELSPALRNRLTEIWVEPVRSEPELGEIVREILGADKTDSLLEVGMCMARVMTRMWSLSSSAQLPEHEVHASEARHSTWDASAALLLPVLTTRDLRAWLDFVSCAVKPCQNENGRGLDAWSAFAHGACLVFIDALVPTGVSLGAAKARFAVQLALDCLIDCLPATGMGEHIQEKVRTICSHSLGPALKDVSFNVAAELDAAQDDTNLVRAVDCAGEHGAETAALRFVCVGPFQIQQRHPPEVVAPSHAADEAELESASTRIFSQDDYSLSAPSTRANVFKIARAMVLGRGILLEGAPGIGKTSVVVALARLTGQELLRVNLSEFTEMSDLIGCDVPGAKPGIFDFKRGPLLTALQRDCWILLDELNLASQSVLEGLNALLDHRKQLYIPELNSTVHAGANFRLFATQNPSSDGGGRRSLPKSFLNRFTRVSMQALSDQDCECICSAQFPHLLRCSVRLGGADEHLRAEEPAIPFLVRTFNELNLQLGDDGSMERLNLRDLLRCCRLLVTWMPPHVPATGLSDMDDSMTLKRTLEVRDDSVFAAFDVVVMARLGSAAQRAQAFHVLRNCLHSRIDDEDTTGSVKLQPPAPLKPEIMILNGSPHFVIGRAVLPCSSAGREVYDSWRAIERTSAGSLGSPAPPLLSLTSQRRALHAVALAAQHGWPALVVGGGSESFGRGVPQTRKNGKAALIRALALSAGRELLELALGVGGVDASDLLGAYAQVNVRSELLNIGRGLSFLMDRFQAAALCLVDNKVLEDRMIPSSEEPVEVLARLERELRVFVLQLSEEDTLSKDDKAGTQPHAFLDEAAEEVLLTRKAVAMVQDVARLWQNLKGFGFLALSTVQPRLEKLTEQSARMLQLVGAAPGRTSVLFEWRKSALLNAVENGDWVLIRHVDSIPPASLDRLNPLLEEPGAVVLLPEAPPPPRHQDQCSDTDRETSTRTESLEHAHVRIHRDFRLFMTARSAIGLSKALRNRCVEVCPDAFDDYECGDDVRSNTLGPSNISSHLELTSVASAAGAPLHAAQQFELVSSRVRSEDEEGEDQAFDSAGPILSGMACSALRLAEAAAHDSRLVYAHGNGSSDSALRFALRTCRVSDMRLRVASLLARCTNARALGEIFRLQRSDALQNGHFFERLNMQPTFLRDMLSSSSNEYGHTTRGVQMQTLQVAQLVLCVWRSWLRYGAKDHALVCQSLQALQNAPENEDCRCVSAQCVWYDVTAMLLRIASAFSHEQVGQARMSLLVDIIVDTAQVAELCRALSRRDAAQKWRSVGAFLERMTLCASRLHTGRCASGECQVCDAEPELDGMFQSEKDLVLHRDAEKRFAYLSMPSNPSGEGADDGGDDALCVVRKCSVEKYAALPAGATDKQRLVPMESEGRGHDWEHDQAVQARIRTHMFYADAAGWYVVENALLLVSRTAAALDWSSGASEHADCLVASCFVHTKMPGDEGSILSYAAGKNDVMDEICELYFPSKPRLALRILWPWVRGVASLVCALMELAHMCSDGAKNRFGSLAQRNADFCTASSNRMSAAVEAILHARVASFRTHARRSPSDLQVSQSTSPSLAEMIASVVHLHESWVQHPLVHGRMQALSEASECEACHDVDHFCNSRRSTATRALFQYTTLRSVVVSLMDDLKLVLSDLLEAPVLASLRTREQINPWSSAQVCKFPKVRDAATISLERRFWALCDNMEVSLDCQADSTQSGRGRDAPRMLLRKGALQMLMQAASTLLFMRTPRPSDHGSLRVAQESLARLLEHVEAAIPSFAPQGPDVETMQASTTSAVVVAAQARRLNAAGSPESTRKPMLFGQLVLRYILDSLIAGHAASLGSTGDQSDDGENGGGNSLNWQASNQRKTLFVQLCLSAPTCAPMREFLAVQHALWRTELREGNVNISELGNDDEEARAAWMAGLRTWLVGQSHSHPEESNAHAHLVTDLFCVSRANFWFGTEAPWIRLSSVHRCWTLLTCVLALSADKNRISGGAHGKKLLDRKARAQEASLLSLDAFVTDSVWTSTLLALGADFDPDCCGRWNGRASVAALCPDGHEMVLQRQQPHHQQGKGRSNEGSPAFASMFMMGRHMFSVGMRSMENSMPSSVLDASNVALALAEMNHLTAVRRHVARCLNATLACTDSNRRLGDRAYNSSEEAVVANTFSAASAMSSAAQWAAQSQGRTDDESQYQAFQGECERIFRTCQSRGMAIIDGVASLVRSCTDGDTESDRLHQAAVARWVGQEQGLQLTLSTALSRIQSSPVWRGYSVSSKFLQAAEQVRTGLKLATGAVVELGSSGKQRASNSLSELRELVRFLTHDPSLLIMVNSGAARTRDRLLLSMADDRGGRLGLRDTDRAPLLVALLSAYAASLLSESHDKERYCPRALRNVSQLFKRLVLAWDDEEQSRRIEQEKRDDLYQARRRSAAQGPSRDEWKGSIQLNAHDYHAQEDEAYLQEFGANSYEYIVRLEMDEESQEGLMAGDSSAVAAEPLPRFTGVVDTAELYRLYMALFGPRRNDSLFETVRDSAVVVADALHHVLHPDGPFTRAKVFAEDLWDSSLNNRMSRTDAASNAGDVENLCRPLLIQLAASEVSVMLPPKPELRDDSDLAGEKSSGKVALNFYKDANVREMHTAARSLEALLARVNLIFSGMSGSQHPVLERVAALAQALLRAPFRTPLGSVVSAFELLLRDMAEWDKKYGSATNDSRLDIPRTQLTQLVMRWRGIELASWRQLLTDRADQAEKRGKDWLMHLLNTVLTMESAVASDDDSDSEDLSFPVAASHARENGDESRSETDLISELMETLDRFMFSSPVGEFEVRVCALEALSVHLTASFSTDTHPQVPVALVARYVAGLALYYRQFSHGVHGVRQMAWDEATSKMNELVKFAQWDPDSQLGSELESGNISSNHPDYANQRQLEYHRLKARAEKNKRTLHKLTSAFDICMRQSIENVVSGALGRSLLESFGHDRHEDTKANSVSRIAEKTARIQKGHGMHGIQPNTLVWMNSEAWLVDFDAGDQADSTQQAEDLDLRHTRATDLSRKIRRIGIGLHAEQTPGNGPRLLSVAFSCAELDEEIHARAAFLRDLVGNSVDLKQKALSDLFSALKALGISHHAGRRGFGGEQADEQLRRVQWLATPLLSSLRFPSNGSFCSESGVCANSQRLLAMDRLFMTCALDFQRLTHAAHSSQLHSDIQRSVASRMYGHAAVLARMIMAQRRALVPAMQQLLKLQKASRELQMPLSSKVSILATESARKACTKYQRVLLAQCRSRLRIVAARMECVLKALRVLAYAGKWMSTDNFGSGLQSSKETDMYRALALMISKNGRSGGVEEGLHVVIAQLVDLQGIVSAALLNRNDAGALEIKVHGSVDDETVHQMHGALMRSREALNRCLDQHASVGTSRAIGNAKYLFVRFAGEIRSLISSYTDEKERHDAFAIDEATRERVENRKDPGHAKDCERSVREQCESIVELVLLASQKARNLYMPLESHHTDSSNQATIKPSFSHTGNLRAMHQQILNVSSELELSRLTERLQALRLRMREVSQSDLASAVTPAESHNHYASICMSVRSTEHILNHFVGSIAARMLDGMLAAHEGELALARTLIRLFSVLCEKGFCRPPPDEDDATSDRQGEEDCEGTGLGDVGDGSTRGAKDISKEIEDASELLDADNLQKDEAPQDAAETGRSRQQEEDESNASESSGVEMEDDFEGDIVDEKQRKDRDQGKDEDDQESSDGEAEKQFGQGNALEEKVDEKFWDGDDDADPEGAEDFEEESGTADLPAHDNLNKELAAKSQHDTERQPDKIGDAPISAPRDTNDDPSDGKADDDVESSLQSNDNIDEGDGDNMNSREAVDVDGDEGMPPRDGDADGLEDGAMSETASEEEGSPHDKLAKDTLSDSGKHSDDEGAQDSDRQDEQQPFMNPEYTHEGEKSTQDPDDNNESEDFNMNQGEGSPNEDGDVDGSSGSSDRGGDSMRDMDEAAAGGDEGLSEEREQSERSFSVDGDASAEEPRDRANMAQDAAGRATTNDDVAGGSGVCESGLGADAGDGARERDMEDDDTNAAREGGAAGARLDAGAGRSAPFDASHNHGALNDQAVSAAAPSVGDRGHDSATEEQIQPSKEESNYVDNPNPLRVTTEQLGELWKKKLRVLDDDTEVTPQENRGGDQENTAPGESTEGLEVAFERHDRGESGPDGNESASTHMAQLAAAMDNQTTRGLKLPDDLPTEPRAPSFNPEQRQSGKEIENEFPNEHDAPESTRPERDLGPSDRNEDISSDADSRGSNPATSEDTLEPLMSQSHVRPQFAPHPGSTVVGAHDLSVDVTGVRSRVADLILDSGNASGLEATAAAREVWYELQRATYTHASALSEQLRLVLEPTVASRLGGSFRTGKRLNMRRVIEFIASDFRRDRIWMRRVQPDKRSYDVMIAIDDSESMRHSGAGPLALEALTLLTAALARVEAGRVAVAKFGLEPSLLHTFDQQPLDDASGPRVVAQFQFNQQGTHINKLLEFATQALSEARSSNHIKSSDANVYQLLFIISDGRISDRERVRLLVRNAVEQQQLIAFILVDSDARQAPAAGPGSTAKDRVSVLQMQKVEYVSDTSGGRSGSQASAPKMQLSPYMDDFPFSFYAVISDVATLPVVLGDALRQWFELMTQLSRA</sequence>
<comment type="similarity">
    <text evidence="3">Belongs to the midasin family.</text>
</comment>
<feature type="coiled-coil region" evidence="9">
    <location>
        <begin position="5281"/>
        <end position="5308"/>
    </location>
</feature>
<dbReference type="GO" id="GO:0005730">
    <property type="term" value="C:nucleolus"/>
    <property type="evidence" value="ECO:0007669"/>
    <property type="project" value="UniProtKB-SubCell"/>
</dbReference>
<feature type="region of interest" description="Disordered" evidence="10">
    <location>
        <begin position="338"/>
        <end position="358"/>
    </location>
</feature>
<dbReference type="PANTHER" id="PTHR48103:SF2">
    <property type="entry name" value="MIDASIN"/>
    <property type="match status" value="1"/>
</dbReference>
<proteinExistence type="inferred from homology"/>
<feature type="compositionally biased region" description="Basic and acidic residues" evidence="10">
    <location>
        <begin position="5432"/>
        <end position="5451"/>
    </location>
</feature>
<feature type="compositionally biased region" description="Basic and acidic residues" evidence="10">
    <location>
        <begin position="5730"/>
        <end position="5739"/>
    </location>
</feature>
<comment type="caution">
    <text evidence="12">The sequence shown here is derived from an EMBL/GenBank/DDBJ whole genome shotgun (WGS) entry which is preliminary data.</text>
</comment>
<dbReference type="InterPro" id="IPR003593">
    <property type="entry name" value="AAA+_ATPase"/>
</dbReference>
<feature type="compositionally biased region" description="Basic and acidic residues" evidence="10">
    <location>
        <begin position="5646"/>
        <end position="5677"/>
    </location>
</feature>
<dbReference type="InterPro" id="IPR036465">
    <property type="entry name" value="vWFA_dom_sf"/>
</dbReference>
<reference evidence="13" key="1">
    <citation type="journal article" date="2019" name="Nat. Commun.">
        <title>Expansion of phycobilisome linker gene families in mesophilic red algae.</title>
        <authorList>
            <person name="Lee J."/>
            <person name="Kim D."/>
            <person name="Bhattacharya D."/>
            <person name="Yoon H.S."/>
        </authorList>
    </citation>
    <scope>NUCLEOTIDE SEQUENCE [LARGE SCALE GENOMIC DNA]</scope>
    <source>
        <strain evidence="13">CCMP 1328</strain>
    </source>
</reference>
<keyword evidence="7" id="KW-0143">Chaperone</keyword>
<feature type="region of interest" description="Disordered" evidence="10">
    <location>
        <begin position="5426"/>
        <end position="5894"/>
    </location>
</feature>
<evidence type="ECO:0000256" key="10">
    <source>
        <dbReference type="SAM" id="MobiDB-lite"/>
    </source>
</evidence>
<feature type="domain" description="VWFA" evidence="11">
    <location>
        <begin position="6183"/>
        <end position="6326"/>
    </location>
</feature>
<keyword evidence="13" id="KW-1185">Reference proteome</keyword>
<dbReference type="CDD" id="cd00009">
    <property type="entry name" value="AAA"/>
    <property type="match status" value="2"/>
</dbReference>
<feature type="region of interest" description="Disordered" evidence="10">
    <location>
        <begin position="4531"/>
        <end position="4558"/>
    </location>
</feature>
<dbReference type="FunFam" id="3.40.50.300:FF:000142">
    <property type="entry name" value="Midasin"/>
    <property type="match status" value="3"/>
</dbReference>
<dbReference type="Proteomes" id="UP000324585">
    <property type="component" value="Unassembled WGS sequence"/>
</dbReference>
<feature type="compositionally biased region" description="Acidic residues" evidence="10">
    <location>
        <begin position="5487"/>
        <end position="5497"/>
    </location>
</feature>
<evidence type="ECO:0000256" key="7">
    <source>
        <dbReference type="ARBA" id="ARBA00023186"/>
    </source>
</evidence>
<dbReference type="GO" id="GO:0016887">
    <property type="term" value="F:ATP hydrolysis activity"/>
    <property type="evidence" value="ECO:0007669"/>
    <property type="project" value="InterPro"/>
</dbReference>
<evidence type="ECO:0000313" key="12">
    <source>
        <dbReference type="EMBL" id="KAA8497714.1"/>
    </source>
</evidence>
<dbReference type="Gene3D" id="3.40.50.300">
    <property type="entry name" value="P-loop containing nucleotide triphosphate hydrolases"/>
    <property type="match status" value="6"/>
</dbReference>
<dbReference type="GO" id="GO:0000027">
    <property type="term" value="P:ribosomal large subunit assembly"/>
    <property type="evidence" value="ECO:0007669"/>
    <property type="project" value="TreeGrafter"/>
</dbReference>
<dbReference type="InterPro" id="IPR011704">
    <property type="entry name" value="ATPase_dyneun-rel_AAA"/>
</dbReference>
<evidence type="ECO:0000256" key="5">
    <source>
        <dbReference type="ARBA" id="ARBA00022741"/>
    </source>
</evidence>
<feature type="compositionally biased region" description="Acidic residues" evidence="10">
    <location>
        <begin position="5520"/>
        <end position="5537"/>
    </location>
</feature>
<evidence type="ECO:0000256" key="9">
    <source>
        <dbReference type="SAM" id="Coils"/>
    </source>
</evidence>
<evidence type="ECO:0000256" key="3">
    <source>
        <dbReference type="ARBA" id="ARBA00007188"/>
    </source>
</evidence>
<feature type="region of interest" description="Disordered" evidence="10">
    <location>
        <begin position="5380"/>
        <end position="5413"/>
    </location>
</feature>
<evidence type="ECO:0000256" key="6">
    <source>
        <dbReference type="ARBA" id="ARBA00022840"/>
    </source>
</evidence>
<dbReference type="SUPFAM" id="SSF53300">
    <property type="entry name" value="vWA-like"/>
    <property type="match status" value="1"/>
</dbReference>
<feature type="region of interest" description="Disordered" evidence="10">
    <location>
        <begin position="5908"/>
        <end position="6050"/>
    </location>
</feature>
<evidence type="ECO:0000256" key="4">
    <source>
        <dbReference type="ARBA" id="ARBA00017143"/>
    </source>
</evidence>
<feature type="compositionally biased region" description="Basic and acidic residues" evidence="10">
    <location>
        <begin position="5475"/>
        <end position="5486"/>
    </location>
</feature>
<dbReference type="SMART" id="SM00382">
    <property type="entry name" value="AAA"/>
    <property type="match status" value="5"/>
</dbReference>
<dbReference type="GO" id="GO:0030687">
    <property type="term" value="C:preribosome, large subunit precursor"/>
    <property type="evidence" value="ECO:0007669"/>
    <property type="project" value="TreeGrafter"/>
</dbReference>
<feature type="compositionally biased region" description="Basic and acidic residues" evidence="10">
    <location>
        <begin position="5999"/>
        <end position="6032"/>
    </location>
</feature>
<evidence type="ECO:0000313" key="13">
    <source>
        <dbReference type="Proteomes" id="UP000324585"/>
    </source>
</evidence>
<dbReference type="Pfam" id="PF07728">
    <property type="entry name" value="AAA_5"/>
    <property type="match status" value="5"/>
</dbReference>
<evidence type="ECO:0000256" key="2">
    <source>
        <dbReference type="ARBA" id="ARBA00004642"/>
    </source>
</evidence>
<evidence type="ECO:0000256" key="8">
    <source>
        <dbReference type="ARBA" id="ARBA00023242"/>
    </source>
</evidence>
<dbReference type="PANTHER" id="PTHR48103">
    <property type="entry name" value="MIDASIN-RELATED"/>
    <property type="match status" value="1"/>
</dbReference>
<feature type="compositionally biased region" description="Basic and acidic residues" evidence="10">
    <location>
        <begin position="5942"/>
        <end position="5951"/>
    </location>
</feature>
<keyword evidence="6" id="KW-0067">ATP-binding</keyword>
<evidence type="ECO:0000256" key="1">
    <source>
        <dbReference type="ARBA" id="ARBA00004604"/>
    </source>
</evidence>
<feature type="compositionally biased region" description="Low complexity" evidence="10">
    <location>
        <begin position="5823"/>
        <end position="5841"/>
    </location>
</feature>
<name>A0A5J4Z457_PORPP</name>
<dbReference type="PROSITE" id="PS50234">
    <property type="entry name" value="VWFA"/>
    <property type="match status" value="1"/>
</dbReference>
<feature type="region of interest" description="Disordered" evidence="10">
    <location>
        <begin position="953"/>
        <end position="985"/>
    </location>
</feature>
<feature type="compositionally biased region" description="Acidic residues" evidence="10">
    <location>
        <begin position="5696"/>
        <end position="5705"/>
    </location>
</feature>
<dbReference type="GO" id="GO:0000055">
    <property type="term" value="P:ribosomal large subunit export from nucleus"/>
    <property type="evidence" value="ECO:0007669"/>
    <property type="project" value="TreeGrafter"/>
</dbReference>
<feature type="compositionally biased region" description="Basic and acidic residues" evidence="10">
    <location>
        <begin position="4547"/>
        <end position="4558"/>
    </location>
</feature>
<dbReference type="GO" id="GO:0005654">
    <property type="term" value="C:nucleoplasm"/>
    <property type="evidence" value="ECO:0007669"/>
    <property type="project" value="UniProtKB-SubCell"/>
</dbReference>
<feature type="compositionally biased region" description="Basic and acidic residues" evidence="10">
    <location>
        <begin position="5686"/>
        <end position="5695"/>
    </location>
</feature>
<dbReference type="InterPro" id="IPR040848">
    <property type="entry name" value="AAA_lid_7"/>
</dbReference>
<feature type="compositionally biased region" description="Acidic residues" evidence="10">
    <location>
        <begin position="5465"/>
        <end position="5474"/>
    </location>
</feature>
<dbReference type="SUPFAM" id="SSF52540">
    <property type="entry name" value="P-loop containing nucleoside triphosphate hydrolases"/>
    <property type="match status" value="6"/>
</dbReference>
<feature type="compositionally biased region" description="Basic and acidic residues" evidence="10">
    <location>
        <begin position="5509"/>
        <end position="5519"/>
    </location>
</feature>
<keyword evidence="9" id="KW-0175">Coiled coil</keyword>
<comment type="subcellular location">
    <subcellularLocation>
        <location evidence="1">Nucleus</location>
        <location evidence="1">Nucleolus</location>
    </subcellularLocation>
    <subcellularLocation>
        <location evidence="2">Nucleus</location>
        <location evidence="2">Nucleoplasm</location>
    </subcellularLocation>
</comment>
<accession>A0A5J4Z457</accession>
<dbReference type="GO" id="GO:0005524">
    <property type="term" value="F:ATP binding"/>
    <property type="evidence" value="ECO:0007669"/>
    <property type="project" value="UniProtKB-KW"/>
</dbReference>
<feature type="compositionally biased region" description="Basic and acidic residues" evidence="10">
    <location>
        <begin position="5542"/>
        <end position="5567"/>
    </location>
</feature>
<organism evidence="12 13">
    <name type="scientific">Porphyridium purpureum</name>
    <name type="common">Red alga</name>
    <name type="synonym">Porphyridium cruentum</name>
    <dbReference type="NCBI Taxonomy" id="35688"/>
    <lineage>
        <taxon>Eukaryota</taxon>
        <taxon>Rhodophyta</taxon>
        <taxon>Bangiophyceae</taxon>
        <taxon>Porphyridiales</taxon>
        <taxon>Porphyridiaceae</taxon>
        <taxon>Porphyridium</taxon>
    </lineage>
</organism>
<feature type="compositionally biased region" description="Basic and acidic residues" evidence="10">
    <location>
        <begin position="2707"/>
        <end position="2725"/>
    </location>
</feature>
<protein>
    <recommendedName>
        <fullName evidence="4">Midasin</fullName>
    </recommendedName>
</protein>
<feature type="compositionally biased region" description="Polar residues" evidence="10">
    <location>
        <begin position="5917"/>
        <end position="5933"/>
    </location>
</feature>